<gene>
    <name evidence="7" type="ORF">VNI00_008276</name>
</gene>
<dbReference type="SMART" id="SM00239">
    <property type="entry name" value="C2"/>
    <property type="match status" value="1"/>
</dbReference>
<comment type="caution">
    <text evidence="7">The sequence shown here is derived from an EMBL/GenBank/DDBJ whole genome shotgun (WGS) entry which is preliminary data.</text>
</comment>
<dbReference type="Gene3D" id="2.120.10.80">
    <property type="entry name" value="Kelch-type beta propeller"/>
    <property type="match status" value="2"/>
</dbReference>
<dbReference type="AlphaFoldDB" id="A0AAW0D0M7"/>
<dbReference type="InterPro" id="IPR015915">
    <property type="entry name" value="Kelch-typ_b-propeller"/>
</dbReference>
<dbReference type="PROSITE" id="PS50004">
    <property type="entry name" value="C2"/>
    <property type="match status" value="1"/>
</dbReference>
<name>A0AAW0D0M7_9AGAR</name>
<dbReference type="InterPro" id="IPR035892">
    <property type="entry name" value="C2_domain_sf"/>
</dbReference>
<dbReference type="InterPro" id="IPR000008">
    <property type="entry name" value="C2_dom"/>
</dbReference>
<organism evidence="7 8">
    <name type="scientific">Paramarasmius palmivorus</name>
    <dbReference type="NCBI Taxonomy" id="297713"/>
    <lineage>
        <taxon>Eukaryota</taxon>
        <taxon>Fungi</taxon>
        <taxon>Dikarya</taxon>
        <taxon>Basidiomycota</taxon>
        <taxon>Agaricomycotina</taxon>
        <taxon>Agaricomycetes</taxon>
        <taxon>Agaricomycetidae</taxon>
        <taxon>Agaricales</taxon>
        <taxon>Marasmiineae</taxon>
        <taxon>Marasmiaceae</taxon>
        <taxon>Paramarasmius</taxon>
    </lineage>
</organism>
<dbReference type="FunFam" id="2.120.10.80:FF:000049">
    <property type="entry name" value="Cell polarity protein (Tea1)"/>
    <property type="match status" value="1"/>
</dbReference>
<protein>
    <recommendedName>
        <fullName evidence="6">C2 domain-containing protein</fullName>
    </recommendedName>
</protein>
<dbReference type="Proteomes" id="UP001383192">
    <property type="component" value="Unassembled WGS sequence"/>
</dbReference>
<keyword evidence="2" id="KW-0880">Kelch repeat</keyword>
<feature type="domain" description="C2" evidence="6">
    <location>
        <begin position="1"/>
        <end position="114"/>
    </location>
</feature>
<reference evidence="7 8" key="1">
    <citation type="submission" date="2024-01" db="EMBL/GenBank/DDBJ databases">
        <title>A draft genome for a cacao thread blight-causing isolate of Paramarasmius palmivorus.</title>
        <authorList>
            <person name="Baruah I.K."/>
            <person name="Bukari Y."/>
            <person name="Amoako-Attah I."/>
            <person name="Meinhardt L.W."/>
            <person name="Bailey B.A."/>
            <person name="Cohen S.P."/>
        </authorList>
    </citation>
    <scope>NUCLEOTIDE SEQUENCE [LARGE SCALE GENOMIC DNA]</scope>
    <source>
        <strain evidence="7 8">GH-12</strain>
    </source>
</reference>
<dbReference type="Gene3D" id="2.60.40.150">
    <property type="entry name" value="C2 domain"/>
    <property type="match status" value="1"/>
</dbReference>
<comment type="subcellular location">
    <subcellularLocation>
        <location evidence="1">Cytoplasm</location>
    </subcellularLocation>
</comment>
<dbReference type="Pfam" id="PF00168">
    <property type="entry name" value="C2"/>
    <property type="match status" value="1"/>
</dbReference>
<dbReference type="PANTHER" id="PTHR46093:SF18">
    <property type="entry name" value="FIBRONECTIN TYPE-III DOMAIN-CONTAINING PROTEIN"/>
    <property type="match status" value="1"/>
</dbReference>
<evidence type="ECO:0000313" key="7">
    <source>
        <dbReference type="EMBL" id="KAK7043665.1"/>
    </source>
</evidence>
<evidence type="ECO:0000256" key="1">
    <source>
        <dbReference type="ARBA" id="ARBA00004496"/>
    </source>
</evidence>
<keyword evidence="8" id="KW-1185">Reference proteome</keyword>
<dbReference type="PANTHER" id="PTHR46093">
    <property type="entry name" value="ACYL-COA-BINDING DOMAIN-CONTAINING PROTEIN 5"/>
    <property type="match status" value="1"/>
</dbReference>
<evidence type="ECO:0000256" key="5">
    <source>
        <dbReference type="ARBA" id="ARBA00023054"/>
    </source>
</evidence>
<sequence>MTTVSQALKRITITVVAADGLSKRDVFRLPDPFVVINVDSEQTYTTSVVKKTLNPYWNETFDFIVNDTSVISVRIFDQRKFNHKDQGFLGVVNVHISDIDLEDLKRGEYEMLTLDLKPTNPLVGVNGKLTLHFYNNDPQPISPQASSYTIISDNMCSYGGPTLPAFWDEKWTVEDYADDDDDTCASPRGRAKSIGISSRISSIADEATEISCKSGSSSLNEGTQQQPPHWSARLFDILPSTLNEHGVLFPSSSSPFPRYGHTLTVTSTLAGDLHFFGGVVDESVTNDLYCFNVRNFSASLVQTIGDIPSPRIGHASAMIGNVLIVWGGDTNAANPNAKARQDVSREWTRVLADGPTPAGRYGHAVAMAQTSRFIVFGGQVDGEFLNDLWSFDLNSLRSTPTWELVESTSLERPAKRTGHVCVGYGDRVIVFGGTDGQYHYNDTWAFDFKSRKWSELECIGFIPEPREGHAVALVDDVMYIFGGHGVDGKDFGDLAALKVSSESFSFHPVFNICITLTNFLVDLRWYMFPKMGLAPSGRSGHAMASVGTKVFVLGGDSFPPSRSDNLNHVYVLDTSRIKYISDKKPAVISLQSDSTPDISDDETHTIHIQQTEAKTLLSQLEAILHDKNKYQILVSQRGTLAQSLLDLLQMASFHTFTPSVASSFSLAIDFPRNISSTSFVCSESATAAFSTVKPLSPVLDNWERQAA</sequence>
<dbReference type="CDD" id="cd08382">
    <property type="entry name" value="C2_Smurf-like"/>
    <property type="match status" value="1"/>
</dbReference>
<keyword evidence="5" id="KW-0175">Coiled coil</keyword>
<dbReference type="EMBL" id="JAYKXP010000028">
    <property type="protein sequence ID" value="KAK7043665.1"/>
    <property type="molecule type" value="Genomic_DNA"/>
</dbReference>
<evidence type="ECO:0000256" key="3">
    <source>
        <dbReference type="ARBA" id="ARBA00022490"/>
    </source>
</evidence>
<keyword evidence="4" id="KW-0677">Repeat</keyword>
<keyword evidence="3" id="KW-0963">Cytoplasm</keyword>
<dbReference type="Pfam" id="PF24681">
    <property type="entry name" value="Kelch_KLHDC2_KLHL20_DRC7"/>
    <property type="match status" value="1"/>
</dbReference>
<evidence type="ECO:0000256" key="2">
    <source>
        <dbReference type="ARBA" id="ARBA00022441"/>
    </source>
</evidence>
<proteinExistence type="predicted"/>
<evidence type="ECO:0000259" key="6">
    <source>
        <dbReference type="PROSITE" id="PS50004"/>
    </source>
</evidence>
<evidence type="ECO:0000313" key="8">
    <source>
        <dbReference type="Proteomes" id="UP001383192"/>
    </source>
</evidence>
<accession>A0AAW0D0M7</accession>
<dbReference type="GO" id="GO:0005737">
    <property type="term" value="C:cytoplasm"/>
    <property type="evidence" value="ECO:0007669"/>
    <property type="project" value="UniProtKB-SubCell"/>
</dbReference>
<dbReference type="SUPFAM" id="SSF117281">
    <property type="entry name" value="Kelch motif"/>
    <property type="match status" value="1"/>
</dbReference>
<evidence type="ECO:0000256" key="4">
    <source>
        <dbReference type="ARBA" id="ARBA00022737"/>
    </source>
</evidence>
<dbReference type="SUPFAM" id="SSF49562">
    <property type="entry name" value="C2 domain (Calcium/lipid-binding domain, CaLB)"/>
    <property type="match status" value="1"/>
</dbReference>